<name>A0A447TPC6_SALET</name>
<dbReference type="Gene3D" id="2.60.40.3110">
    <property type="match status" value="1"/>
</dbReference>
<proteinExistence type="predicted"/>
<accession>A0A447TPC6</accession>
<organism evidence="1 2">
    <name type="scientific">Salmonella enterica I</name>
    <dbReference type="NCBI Taxonomy" id="59201"/>
    <lineage>
        <taxon>Bacteria</taxon>
        <taxon>Pseudomonadati</taxon>
        <taxon>Pseudomonadota</taxon>
        <taxon>Gammaproteobacteria</taxon>
        <taxon>Enterobacterales</taxon>
        <taxon>Enterobacteriaceae</taxon>
        <taxon>Salmonella</taxon>
    </lineage>
</organism>
<dbReference type="AlphaFoldDB" id="A0A447TPC6"/>
<dbReference type="EMBL" id="LR134190">
    <property type="protein sequence ID" value="VEB51243.1"/>
    <property type="molecule type" value="Genomic_DNA"/>
</dbReference>
<evidence type="ECO:0000313" key="2">
    <source>
        <dbReference type="Proteomes" id="UP000269208"/>
    </source>
</evidence>
<reference evidence="1 2" key="1">
    <citation type="submission" date="2018-12" db="EMBL/GenBank/DDBJ databases">
        <authorList>
            <consortium name="Pathogen Informatics"/>
        </authorList>
    </citation>
    <scope>NUCLEOTIDE SEQUENCE [LARGE SCALE GENOMIC DNA]</scope>
    <source>
        <strain evidence="1 2">NCTC6754</strain>
    </source>
</reference>
<evidence type="ECO:0000313" key="1">
    <source>
        <dbReference type="EMBL" id="VEB51243.1"/>
    </source>
</evidence>
<protein>
    <submittedName>
        <fullName evidence="1">Fimbrial protein</fullName>
    </submittedName>
</protein>
<dbReference type="Proteomes" id="UP000269208">
    <property type="component" value="Chromosome"/>
</dbReference>
<gene>
    <name evidence="1" type="ORF">NCTC6754_00942</name>
</gene>
<sequence length="50" mass="5231">MLYSGMMPSGPFSVTDVPLYSSGDVTMTVTGDDGREQTQVFPLSVMGPGS</sequence>